<gene>
    <name evidence="2" type="ORF">TCM_025317</name>
</gene>
<protein>
    <submittedName>
        <fullName evidence="2">Uncharacterized protein</fullName>
    </submittedName>
</protein>
<organism evidence="2 3">
    <name type="scientific">Theobroma cacao</name>
    <name type="common">Cacao</name>
    <name type="synonym">Cocoa</name>
    <dbReference type="NCBI Taxonomy" id="3641"/>
    <lineage>
        <taxon>Eukaryota</taxon>
        <taxon>Viridiplantae</taxon>
        <taxon>Streptophyta</taxon>
        <taxon>Embryophyta</taxon>
        <taxon>Tracheophyta</taxon>
        <taxon>Spermatophyta</taxon>
        <taxon>Magnoliopsida</taxon>
        <taxon>eudicotyledons</taxon>
        <taxon>Gunneridae</taxon>
        <taxon>Pentapetalae</taxon>
        <taxon>rosids</taxon>
        <taxon>malvids</taxon>
        <taxon>Malvales</taxon>
        <taxon>Malvaceae</taxon>
        <taxon>Byttnerioideae</taxon>
        <taxon>Theobroma</taxon>
    </lineage>
</organism>
<proteinExistence type="predicted"/>
<dbReference type="AlphaFoldDB" id="A0A061F5Z1"/>
<feature type="region of interest" description="Disordered" evidence="1">
    <location>
        <begin position="1"/>
        <end position="46"/>
    </location>
</feature>
<sequence>MSTEDDTSAAAFVEEALTEDADAQAEKPARRENFQSLSHEQDINVNDHTSTESVFHAEHMFLHPSMETPNHGSTLSSGHSIGNLNNSVEASNDYLLPPETQEGNWMSGAYLAYTDCINWHLSSQKATELGSQRFEFQALSNQVIASNNSHLYDDIPCLPQLAKMPIQQGVGSSTEGESSTIQFDGIVPTNHDKRKMTWQDSTPPPPKLPFINLMMLGQGNEGQNNFGNQGQNSLNNQGPNTPGNQGSKSVENQGLTTSSNQDPKSPDNQGSNTPGNQCRINSVPIATGSRYYIIYERVILS</sequence>
<evidence type="ECO:0000256" key="1">
    <source>
        <dbReference type="SAM" id="MobiDB-lite"/>
    </source>
</evidence>
<feature type="compositionally biased region" description="Polar residues" evidence="1">
    <location>
        <begin position="67"/>
        <end position="83"/>
    </location>
</feature>
<dbReference type="HOGENOM" id="CLU_925622_0_0_1"/>
<accession>A0A061F5Z1</accession>
<evidence type="ECO:0000313" key="3">
    <source>
        <dbReference type="Proteomes" id="UP000026915"/>
    </source>
</evidence>
<dbReference type="InParanoid" id="A0A061F5Z1"/>
<keyword evidence="3" id="KW-1185">Reference proteome</keyword>
<dbReference type="Proteomes" id="UP000026915">
    <property type="component" value="Chromosome 5"/>
</dbReference>
<dbReference type="eggNOG" id="ENOG502R8VB">
    <property type="taxonomic scope" value="Eukaryota"/>
</dbReference>
<feature type="compositionally biased region" description="Basic and acidic residues" evidence="1">
    <location>
        <begin position="24"/>
        <end position="33"/>
    </location>
</feature>
<feature type="compositionally biased region" description="Low complexity" evidence="1">
    <location>
        <begin position="171"/>
        <end position="180"/>
    </location>
</feature>
<feature type="region of interest" description="Disordered" evidence="1">
    <location>
        <begin position="168"/>
        <end position="281"/>
    </location>
</feature>
<feature type="region of interest" description="Disordered" evidence="1">
    <location>
        <begin position="64"/>
        <end position="83"/>
    </location>
</feature>
<feature type="compositionally biased region" description="Low complexity" evidence="1">
    <location>
        <begin position="217"/>
        <end position="246"/>
    </location>
</feature>
<name>A0A061F5Z1_THECC</name>
<feature type="compositionally biased region" description="Polar residues" evidence="1">
    <location>
        <begin position="247"/>
        <end position="280"/>
    </location>
</feature>
<reference evidence="2 3" key="1">
    <citation type="journal article" date="2013" name="Genome Biol.">
        <title>The genome sequence of the most widely cultivated cacao type and its use to identify candidate genes regulating pod color.</title>
        <authorList>
            <person name="Motamayor J.C."/>
            <person name="Mockaitis K."/>
            <person name="Schmutz J."/>
            <person name="Haiminen N."/>
            <person name="Iii D.L."/>
            <person name="Cornejo O."/>
            <person name="Findley S.D."/>
            <person name="Zheng P."/>
            <person name="Utro F."/>
            <person name="Royaert S."/>
            <person name="Saski C."/>
            <person name="Jenkins J."/>
            <person name="Podicheti R."/>
            <person name="Zhao M."/>
            <person name="Scheffler B.E."/>
            <person name="Stack J.C."/>
            <person name="Feltus F.A."/>
            <person name="Mustiga G.M."/>
            <person name="Amores F."/>
            <person name="Phillips W."/>
            <person name="Marelli J.P."/>
            <person name="May G.D."/>
            <person name="Shapiro H."/>
            <person name="Ma J."/>
            <person name="Bustamante C.D."/>
            <person name="Schnell R.J."/>
            <person name="Main D."/>
            <person name="Gilbert D."/>
            <person name="Parida L."/>
            <person name="Kuhn D.N."/>
        </authorList>
    </citation>
    <scope>NUCLEOTIDE SEQUENCE [LARGE SCALE GENOMIC DNA]</scope>
    <source>
        <strain evidence="3">cv. Matina 1-6</strain>
    </source>
</reference>
<dbReference type="Gramene" id="EOY09944">
    <property type="protein sequence ID" value="EOY09944"/>
    <property type="gene ID" value="TCM_025317"/>
</dbReference>
<evidence type="ECO:0000313" key="2">
    <source>
        <dbReference type="EMBL" id="EOY09944.1"/>
    </source>
</evidence>
<feature type="compositionally biased region" description="Polar residues" evidence="1">
    <location>
        <begin position="34"/>
        <end position="46"/>
    </location>
</feature>
<dbReference type="EMBL" id="CM001883">
    <property type="protein sequence ID" value="EOY09944.1"/>
    <property type="molecule type" value="Genomic_DNA"/>
</dbReference>